<comment type="caution">
    <text evidence="1">The sequence shown here is derived from an EMBL/GenBank/DDBJ whole genome shotgun (WGS) entry which is preliminary data.</text>
</comment>
<organism evidence="1 2">
    <name type="scientific">Araneus ventricosus</name>
    <name type="common">Orbweaver spider</name>
    <name type="synonym">Epeira ventricosa</name>
    <dbReference type="NCBI Taxonomy" id="182803"/>
    <lineage>
        <taxon>Eukaryota</taxon>
        <taxon>Metazoa</taxon>
        <taxon>Ecdysozoa</taxon>
        <taxon>Arthropoda</taxon>
        <taxon>Chelicerata</taxon>
        <taxon>Arachnida</taxon>
        <taxon>Araneae</taxon>
        <taxon>Araneomorphae</taxon>
        <taxon>Entelegynae</taxon>
        <taxon>Araneoidea</taxon>
        <taxon>Araneidae</taxon>
        <taxon>Araneus</taxon>
    </lineage>
</organism>
<sequence>MRPEDWSCEITTSVLQPVKTLKPLVPDFILLKNFQKSVEVSAIAVPCGNVTNSLEETIDGVLCNSFPEDCESNDKDCHKQIRHESLINSTTSNDPLFTLHEIDAVVCKLKPEKATGPDSIPNEVIKKLHKMYPHLPLKDLSRAFVSRPFLTVGKKLELS</sequence>
<gene>
    <name evidence="1" type="ORF">AVEN_91776_1</name>
</gene>
<reference evidence="1 2" key="1">
    <citation type="journal article" date="2019" name="Sci. Rep.">
        <title>Orb-weaving spider Araneus ventricosus genome elucidates the spidroin gene catalogue.</title>
        <authorList>
            <person name="Kono N."/>
            <person name="Nakamura H."/>
            <person name="Ohtoshi R."/>
            <person name="Moran D.A.P."/>
            <person name="Shinohara A."/>
            <person name="Yoshida Y."/>
            <person name="Fujiwara M."/>
            <person name="Mori M."/>
            <person name="Tomita M."/>
            <person name="Arakawa K."/>
        </authorList>
    </citation>
    <scope>NUCLEOTIDE SEQUENCE [LARGE SCALE GENOMIC DNA]</scope>
</reference>
<accession>A0A4Y2IS39</accession>
<dbReference type="OrthoDB" id="6627439at2759"/>
<protein>
    <submittedName>
        <fullName evidence="1">Uncharacterized protein</fullName>
    </submittedName>
</protein>
<name>A0A4Y2IS39_ARAVE</name>
<dbReference type="Proteomes" id="UP000499080">
    <property type="component" value="Unassembled WGS sequence"/>
</dbReference>
<dbReference type="EMBL" id="BGPR01002887">
    <property type="protein sequence ID" value="GBM80490.1"/>
    <property type="molecule type" value="Genomic_DNA"/>
</dbReference>
<evidence type="ECO:0000313" key="1">
    <source>
        <dbReference type="EMBL" id="GBM80490.1"/>
    </source>
</evidence>
<proteinExistence type="predicted"/>
<dbReference type="AlphaFoldDB" id="A0A4Y2IS39"/>
<evidence type="ECO:0000313" key="2">
    <source>
        <dbReference type="Proteomes" id="UP000499080"/>
    </source>
</evidence>
<keyword evidence="2" id="KW-1185">Reference proteome</keyword>